<feature type="transmembrane region" description="Helical" evidence="1">
    <location>
        <begin position="31"/>
        <end position="52"/>
    </location>
</feature>
<name>A0ABR7CWK8_9BACT</name>
<keyword evidence="1" id="KW-1133">Transmembrane helix</keyword>
<keyword evidence="3" id="KW-1185">Reference proteome</keyword>
<evidence type="ECO:0000313" key="3">
    <source>
        <dbReference type="Proteomes" id="UP000646484"/>
    </source>
</evidence>
<gene>
    <name evidence="2" type="ORF">H8S64_02995</name>
</gene>
<feature type="transmembrane region" description="Helical" evidence="1">
    <location>
        <begin position="7"/>
        <end position="25"/>
    </location>
</feature>
<reference evidence="2 3" key="1">
    <citation type="submission" date="2020-08" db="EMBL/GenBank/DDBJ databases">
        <title>Genome public.</title>
        <authorList>
            <person name="Liu C."/>
            <person name="Sun Q."/>
        </authorList>
    </citation>
    <scope>NUCLEOTIDE SEQUENCE [LARGE SCALE GENOMIC DNA]</scope>
    <source>
        <strain evidence="2 3">NSJ-56</strain>
    </source>
</reference>
<comment type="caution">
    <text evidence="2">The sequence shown here is derived from an EMBL/GenBank/DDBJ whole genome shotgun (WGS) entry which is preliminary data.</text>
</comment>
<evidence type="ECO:0008006" key="4">
    <source>
        <dbReference type="Google" id="ProtNLM"/>
    </source>
</evidence>
<dbReference type="EMBL" id="JACOOH010000001">
    <property type="protein sequence ID" value="MBC5620060.1"/>
    <property type="molecule type" value="Genomic_DNA"/>
</dbReference>
<accession>A0ABR7CWK8</accession>
<sequence>MRIARYLLILAAFLIMISSTISLFAPQNSRTAVYVNVGAMAALAVAVGVINFKNTPRNNM</sequence>
<proteinExistence type="predicted"/>
<protein>
    <recommendedName>
        <fullName evidence="4">Preprotein translocase subunit SecG</fullName>
    </recommendedName>
</protein>
<dbReference type="Proteomes" id="UP000646484">
    <property type="component" value="Unassembled WGS sequence"/>
</dbReference>
<keyword evidence="1" id="KW-0812">Transmembrane</keyword>
<evidence type="ECO:0000256" key="1">
    <source>
        <dbReference type="SAM" id="Phobius"/>
    </source>
</evidence>
<dbReference type="RefSeq" id="WP_099291336.1">
    <property type="nucleotide sequence ID" value="NZ_JACOOH010000001.1"/>
</dbReference>
<evidence type="ECO:0000313" key="2">
    <source>
        <dbReference type="EMBL" id="MBC5620060.1"/>
    </source>
</evidence>
<keyword evidence="1" id="KW-0472">Membrane</keyword>
<organism evidence="2 3">
    <name type="scientific">Butyricimonas hominis</name>
    <dbReference type="NCBI Taxonomy" id="2763032"/>
    <lineage>
        <taxon>Bacteria</taxon>
        <taxon>Pseudomonadati</taxon>
        <taxon>Bacteroidota</taxon>
        <taxon>Bacteroidia</taxon>
        <taxon>Bacteroidales</taxon>
        <taxon>Odoribacteraceae</taxon>
        <taxon>Butyricimonas</taxon>
    </lineage>
</organism>